<dbReference type="InterPro" id="IPR019554">
    <property type="entry name" value="Soluble_ligand-bd"/>
</dbReference>
<dbReference type="Proteomes" id="UP001549321">
    <property type="component" value="Unassembled WGS sequence"/>
</dbReference>
<name>A0ABV2QVF9_9HYPH</name>
<dbReference type="Pfam" id="PF02563">
    <property type="entry name" value="Poly_export"/>
    <property type="match status" value="1"/>
</dbReference>
<dbReference type="EMBL" id="JBEPSM010000001">
    <property type="protein sequence ID" value="MET4633003.1"/>
    <property type="molecule type" value="Genomic_DNA"/>
</dbReference>
<evidence type="ECO:0000313" key="5">
    <source>
        <dbReference type="EMBL" id="MET4633003.1"/>
    </source>
</evidence>
<evidence type="ECO:0000313" key="6">
    <source>
        <dbReference type="Proteomes" id="UP001549321"/>
    </source>
</evidence>
<evidence type="ECO:0000256" key="1">
    <source>
        <dbReference type="ARBA" id="ARBA00022729"/>
    </source>
</evidence>
<evidence type="ECO:0000259" key="3">
    <source>
        <dbReference type="Pfam" id="PF02563"/>
    </source>
</evidence>
<dbReference type="PROSITE" id="PS51257">
    <property type="entry name" value="PROKAR_LIPOPROTEIN"/>
    <property type="match status" value="1"/>
</dbReference>
<dbReference type="Pfam" id="PF10531">
    <property type="entry name" value="SLBB"/>
    <property type="match status" value="1"/>
</dbReference>
<keyword evidence="1 2" id="KW-0732">Signal</keyword>
<feature type="domain" description="Polysaccharide export protein N-terminal" evidence="3">
    <location>
        <begin position="39"/>
        <end position="110"/>
    </location>
</feature>
<feature type="chain" id="PRO_5046357378" evidence="2">
    <location>
        <begin position="23"/>
        <end position="189"/>
    </location>
</feature>
<dbReference type="InterPro" id="IPR049712">
    <property type="entry name" value="Poly_export"/>
</dbReference>
<dbReference type="PANTHER" id="PTHR33619:SF3">
    <property type="entry name" value="POLYSACCHARIDE EXPORT PROTEIN GFCE-RELATED"/>
    <property type="match status" value="1"/>
</dbReference>
<dbReference type="InterPro" id="IPR003715">
    <property type="entry name" value="Poly_export_N"/>
</dbReference>
<gene>
    <name evidence="5" type="ORF">ABIE08_000916</name>
</gene>
<evidence type="ECO:0000256" key="2">
    <source>
        <dbReference type="SAM" id="SignalP"/>
    </source>
</evidence>
<sequence length="189" mass="20618">MQMRFFLFVATLIGAALLGGCASPYPPQDPATYKALIAPYRLDSGDRLRVVVFGQADLTNSYTIDQAGYISMPLIGAVAARGRSTQEMEGDIAAKLRKGFVRNPDVSVEVDRYRPFFIMGEVTSAGQYPYVNGMTAQTAVAIAGGFSPRAQRADVDVTRQVNGKVTTIRLLPTQPIFPGDTVNVRERFF</sequence>
<comment type="caution">
    <text evidence="5">The sequence shown here is derived from an EMBL/GenBank/DDBJ whole genome shotgun (WGS) entry which is preliminary data.</text>
</comment>
<dbReference type="Gene3D" id="3.30.1950.10">
    <property type="entry name" value="wza like domain"/>
    <property type="match status" value="1"/>
</dbReference>
<feature type="domain" description="Soluble ligand binding" evidence="4">
    <location>
        <begin position="116"/>
        <end position="168"/>
    </location>
</feature>
<protein>
    <submittedName>
        <fullName evidence="5">Polysaccharide export outer membrane protein</fullName>
    </submittedName>
</protein>
<evidence type="ECO:0000259" key="4">
    <source>
        <dbReference type="Pfam" id="PF10531"/>
    </source>
</evidence>
<keyword evidence="6" id="KW-1185">Reference proteome</keyword>
<dbReference type="PANTHER" id="PTHR33619">
    <property type="entry name" value="POLYSACCHARIDE EXPORT PROTEIN GFCE-RELATED"/>
    <property type="match status" value="1"/>
</dbReference>
<feature type="signal peptide" evidence="2">
    <location>
        <begin position="1"/>
        <end position="22"/>
    </location>
</feature>
<accession>A0ABV2QVF9</accession>
<proteinExistence type="predicted"/>
<organism evidence="5 6">
    <name type="scientific">Kaistia defluvii</name>
    <dbReference type="NCBI Taxonomy" id="410841"/>
    <lineage>
        <taxon>Bacteria</taxon>
        <taxon>Pseudomonadati</taxon>
        <taxon>Pseudomonadota</taxon>
        <taxon>Alphaproteobacteria</taxon>
        <taxon>Hyphomicrobiales</taxon>
        <taxon>Kaistiaceae</taxon>
        <taxon>Kaistia</taxon>
    </lineage>
</organism>
<reference evidence="5 6" key="1">
    <citation type="submission" date="2024-06" db="EMBL/GenBank/DDBJ databases">
        <title>Sorghum-associated microbial communities from plants grown in Nebraska, USA.</title>
        <authorList>
            <person name="Schachtman D."/>
        </authorList>
    </citation>
    <scope>NUCLEOTIDE SEQUENCE [LARGE SCALE GENOMIC DNA]</scope>
    <source>
        <strain evidence="5 6">3207</strain>
    </source>
</reference>